<dbReference type="InterPro" id="IPR036291">
    <property type="entry name" value="NAD(P)-bd_dom_sf"/>
</dbReference>
<gene>
    <name evidence="7" type="ORF">A3I48_01785</name>
</gene>
<evidence type="ECO:0000259" key="6">
    <source>
        <dbReference type="Pfam" id="PF02826"/>
    </source>
</evidence>
<dbReference type="GO" id="GO:0051287">
    <property type="term" value="F:NAD binding"/>
    <property type="evidence" value="ECO:0007669"/>
    <property type="project" value="InterPro"/>
</dbReference>
<evidence type="ECO:0000313" key="7">
    <source>
        <dbReference type="EMBL" id="OGE64252.1"/>
    </source>
</evidence>
<dbReference type="AlphaFoldDB" id="A0A1F5MFW1"/>
<evidence type="ECO:0000259" key="5">
    <source>
        <dbReference type="Pfam" id="PF00389"/>
    </source>
</evidence>
<accession>A0A1F5MFW1</accession>
<proteinExistence type="inferred from homology"/>
<dbReference type="Proteomes" id="UP000178859">
    <property type="component" value="Unassembled WGS sequence"/>
</dbReference>
<dbReference type="SUPFAM" id="SSF51735">
    <property type="entry name" value="NAD(P)-binding Rossmann-fold domains"/>
    <property type="match status" value="1"/>
</dbReference>
<dbReference type="PROSITE" id="PS00670">
    <property type="entry name" value="D_2_HYDROXYACID_DH_2"/>
    <property type="match status" value="1"/>
</dbReference>
<reference evidence="7 8" key="1">
    <citation type="journal article" date="2016" name="Nat. Commun.">
        <title>Thousands of microbial genomes shed light on interconnected biogeochemical processes in an aquifer system.</title>
        <authorList>
            <person name="Anantharaman K."/>
            <person name="Brown C.T."/>
            <person name="Hug L.A."/>
            <person name="Sharon I."/>
            <person name="Castelle C.J."/>
            <person name="Probst A.J."/>
            <person name="Thomas B.C."/>
            <person name="Singh A."/>
            <person name="Wilkins M.J."/>
            <person name="Karaoz U."/>
            <person name="Brodie E.L."/>
            <person name="Williams K.H."/>
            <person name="Hubbard S.S."/>
            <person name="Banfield J.F."/>
        </authorList>
    </citation>
    <scope>NUCLEOTIDE SEQUENCE [LARGE SCALE GENOMIC DNA]</scope>
</reference>
<evidence type="ECO:0000256" key="3">
    <source>
        <dbReference type="ARBA" id="ARBA00023027"/>
    </source>
</evidence>
<dbReference type="Pfam" id="PF02826">
    <property type="entry name" value="2-Hacid_dh_C"/>
    <property type="match status" value="1"/>
</dbReference>
<feature type="domain" description="D-isomer specific 2-hydroxyacid dehydrogenase NAD-binding" evidence="6">
    <location>
        <begin position="91"/>
        <end position="288"/>
    </location>
</feature>
<keyword evidence="2 4" id="KW-0560">Oxidoreductase</keyword>
<evidence type="ECO:0000256" key="1">
    <source>
        <dbReference type="ARBA" id="ARBA00005854"/>
    </source>
</evidence>
<protein>
    <recommendedName>
        <fullName evidence="9">Hydroxyacid dehydrogenase</fullName>
    </recommendedName>
</protein>
<dbReference type="InterPro" id="IPR006139">
    <property type="entry name" value="D-isomer_2_OHA_DH_cat_dom"/>
</dbReference>
<dbReference type="PANTHER" id="PTHR43026:SF1">
    <property type="entry name" value="2-HYDROXYACID DEHYDROGENASE HOMOLOG 1-RELATED"/>
    <property type="match status" value="1"/>
</dbReference>
<evidence type="ECO:0000313" key="8">
    <source>
        <dbReference type="Proteomes" id="UP000178859"/>
    </source>
</evidence>
<sequence length="323" mass="35598">FKNNLSGFEVEFFTDPLNEDLIPKVTDFDVLSTFTCSKITPKVIDAFPNLKLVAVRATGFDSVDIEYAKSKNILVSNVPAYGSNTVAEYTFGLILSLSRNIPQAVNRLKMSGEFSFEGLRGFDLNNKTLGVIGTGKIGSNVIKIAKGFNMKVLAMDPYPNEELAKSLEFNYVSLEKLLKDSDIVTLHTPLSANTQHLISKNNIKLMKKGGILINTSRGGIVDTDALYQALTLNHLGGAALDVLEEEYELKEEAELLAQDKIPQKDFQNLVEDHILMHLPNVIITPHMAFYTKEAEFSIMETTVGNIKSALSGTPQNLVCTTCK</sequence>
<dbReference type="InterPro" id="IPR006140">
    <property type="entry name" value="D-isomer_DH_NAD-bd"/>
</dbReference>
<dbReference type="Pfam" id="PF00389">
    <property type="entry name" value="2-Hacid_dh"/>
    <property type="match status" value="1"/>
</dbReference>
<evidence type="ECO:0000256" key="2">
    <source>
        <dbReference type="ARBA" id="ARBA00023002"/>
    </source>
</evidence>
<dbReference type="GO" id="GO:0006564">
    <property type="term" value="P:L-serine biosynthetic process"/>
    <property type="evidence" value="ECO:0007669"/>
    <property type="project" value="UniProtKB-ARBA"/>
</dbReference>
<dbReference type="GO" id="GO:0004617">
    <property type="term" value="F:phosphoglycerate dehydrogenase activity"/>
    <property type="evidence" value="ECO:0007669"/>
    <property type="project" value="UniProtKB-ARBA"/>
</dbReference>
<organism evidence="7 8">
    <name type="scientific">Candidatus Daviesbacteria bacterium RIFCSPLOWO2_02_FULL_36_7</name>
    <dbReference type="NCBI Taxonomy" id="1797792"/>
    <lineage>
        <taxon>Bacteria</taxon>
        <taxon>Candidatus Daviesiibacteriota</taxon>
    </lineage>
</organism>
<dbReference type="InterPro" id="IPR058205">
    <property type="entry name" value="D-LDH-like"/>
</dbReference>
<keyword evidence="3" id="KW-0520">NAD</keyword>
<dbReference type="PROSITE" id="PS00671">
    <property type="entry name" value="D_2_HYDROXYACID_DH_3"/>
    <property type="match status" value="1"/>
</dbReference>
<evidence type="ECO:0008006" key="9">
    <source>
        <dbReference type="Google" id="ProtNLM"/>
    </source>
</evidence>
<dbReference type="GO" id="GO:0047545">
    <property type="term" value="F:(S)-2-hydroxyglutarate dehydrogenase activity"/>
    <property type="evidence" value="ECO:0007669"/>
    <property type="project" value="UniProtKB-ARBA"/>
</dbReference>
<comment type="caution">
    <text evidence="7">The sequence shown here is derived from an EMBL/GenBank/DDBJ whole genome shotgun (WGS) entry which is preliminary data.</text>
</comment>
<dbReference type="PANTHER" id="PTHR43026">
    <property type="entry name" value="2-HYDROXYACID DEHYDROGENASE HOMOLOG 1-RELATED"/>
    <property type="match status" value="1"/>
</dbReference>
<feature type="non-terminal residue" evidence="7">
    <location>
        <position position="1"/>
    </location>
</feature>
<feature type="domain" description="D-isomer specific 2-hydroxyacid dehydrogenase catalytic" evidence="5">
    <location>
        <begin position="7"/>
        <end position="318"/>
    </location>
</feature>
<dbReference type="FunFam" id="3.40.50.720:FF:000041">
    <property type="entry name" value="D-3-phosphoglycerate dehydrogenase"/>
    <property type="match status" value="1"/>
</dbReference>
<evidence type="ECO:0000256" key="4">
    <source>
        <dbReference type="RuleBase" id="RU003719"/>
    </source>
</evidence>
<dbReference type="SUPFAM" id="SSF52283">
    <property type="entry name" value="Formate/glycerate dehydrogenase catalytic domain-like"/>
    <property type="match status" value="1"/>
</dbReference>
<name>A0A1F5MFW1_9BACT</name>
<comment type="similarity">
    <text evidence="1 4">Belongs to the D-isomer specific 2-hydroxyacid dehydrogenase family.</text>
</comment>
<dbReference type="InterPro" id="IPR029753">
    <property type="entry name" value="D-isomer_DH_CS"/>
</dbReference>
<dbReference type="GO" id="GO:0008720">
    <property type="term" value="F:D-lactate dehydrogenase (NAD+) activity"/>
    <property type="evidence" value="ECO:0007669"/>
    <property type="project" value="TreeGrafter"/>
</dbReference>
<dbReference type="EMBL" id="MFDT01000072">
    <property type="protein sequence ID" value="OGE64252.1"/>
    <property type="molecule type" value="Genomic_DNA"/>
</dbReference>
<dbReference type="Gene3D" id="3.40.50.720">
    <property type="entry name" value="NAD(P)-binding Rossmann-like Domain"/>
    <property type="match status" value="2"/>
</dbReference>